<sequence length="112" mass="11859">MRLWDFPCGRRTAATPPEDGGTQPAETAAKASAKEKRGRRAELPQWRPSLRSISEDGAAAGPPKAMKSGGEGRATANAKLKPPAVKVSPRAGDGDYKHYGVVPAFAPTLFLF</sequence>
<protein>
    <submittedName>
        <fullName evidence="2">Uncharacterized protein</fullName>
    </submittedName>
</protein>
<dbReference type="PANTHER" id="PTHR35318:SF2">
    <property type="entry name" value="OS08G0138900 PROTEIN"/>
    <property type="match status" value="1"/>
</dbReference>
<name>A0A8J5FDJ4_ZINOF</name>
<accession>A0A8J5FDJ4</accession>
<dbReference type="Proteomes" id="UP000734854">
    <property type="component" value="Unassembled WGS sequence"/>
</dbReference>
<organism evidence="2 3">
    <name type="scientific">Zingiber officinale</name>
    <name type="common">Ginger</name>
    <name type="synonym">Amomum zingiber</name>
    <dbReference type="NCBI Taxonomy" id="94328"/>
    <lineage>
        <taxon>Eukaryota</taxon>
        <taxon>Viridiplantae</taxon>
        <taxon>Streptophyta</taxon>
        <taxon>Embryophyta</taxon>
        <taxon>Tracheophyta</taxon>
        <taxon>Spermatophyta</taxon>
        <taxon>Magnoliopsida</taxon>
        <taxon>Liliopsida</taxon>
        <taxon>Zingiberales</taxon>
        <taxon>Zingiberaceae</taxon>
        <taxon>Zingiber</taxon>
    </lineage>
</organism>
<proteinExistence type="predicted"/>
<dbReference type="AlphaFoldDB" id="A0A8J5FDJ4"/>
<evidence type="ECO:0000313" key="3">
    <source>
        <dbReference type="Proteomes" id="UP000734854"/>
    </source>
</evidence>
<keyword evidence="3" id="KW-1185">Reference proteome</keyword>
<evidence type="ECO:0000256" key="1">
    <source>
        <dbReference type="SAM" id="MobiDB-lite"/>
    </source>
</evidence>
<dbReference type="EMBL" id="JACMSC010000016">
    <property type="protein sequence ID" value="KAG6482180.1"/>
    <property type="molecule type" value="Genomic_DNA"/>
</dbReference>
<comment type="caution">
    <text evidence="2">The sequence shown here is derived from an EMBL/GenBank/DDBJ whole genome shotgun (WGS) entry which is preliminary data.</text>
</comment>
<dbReference type="PANTHER" id="PTHR35318">
    <property type="entry name" value="BNAA10G08410D PROTEIN"/>
    <property type="match status" value="1"/>
</dbReference>
<gene>
    <name evidence="2" type="ORF">ZIOFF_058811</name>
</gene>
<dbReference type="OrthoDB" id="783734at2759"/>
<evidence type="ECO:0000313" key="2">
    <source>
        <dbReference type="EMBL" id="KAG6482180.1"/>
    </source>
</evidence>
<reference evidence="2 3" key="1">
    <citation type="submission" date="2020-08" db="EMBL/GenBank/DDBJ databases">
        <title>Plant Genome Project.</title>
        <authorList>
            <person name="Zhang R.-G."/>
        </authorList>
    </citation>
    <scope>NUCLEOTIDE SEQUENCE [LARGE SCALE GENOMIC DNA]</scope>
    <source>
        <tissue evidence="2">Rhizome</tissue>
    </source>
</reference>
<feature type="region of interest" description="Disordered" evidence="1">
    <location>
        <begin position="1"/>
        <end position="93"/>
    </location>
</feature>